<protein>
    <submittedName>
        <fullName evidence="1">Uncharacterized protein</fullName>
    </submittedName>
</protein>
<dbReference type="AlphaFoldDB" id="A0A512M6Q0"/>
<sequence>MESSETQKRIISLGKLLVEGLERDHSSKPVTHWMAHYVAQLIVEAETATSENKEMAQKRCFETVLMLWSHRSSLPHGSRPLEDFEPLFETLNRLSPENPRFWHNQYLRGHEVALDEEAAQTLAVIESIDRAARILMSELLSFAVESCRSEDTLRYLKNLMGETEDADIRLAVRLFDEYGPETKEAQKDGQHKQLTERIETLNRFIEGAVKMRNMMQARLS</sequence>
<evidence type="ECO:0000313" key="2">
    <source>
        <dbReference type="Proteomes" id="UP000321577"/>
    </source>
</evidence>
<name>A0A512M6Q0_9BACT</name>
<dbReference type="RefSeq" id="WP_146849628.1">
    <property type="nucleotide sequence ID" value="NZ_BKAG01000007.1"/>
</dbReference>
<gene>
    <name evidence="1" type="ORF">BGE01nite_13120</name>
</gene>
<comment type="caution">
    <text evidence="1">The sequence shown here is derived from an EMBL/GenBank/DDBJ whole genome shotgun (WGS) entry which is preliminary data.</text>
</comment>
<dbReference type="EMBL" id="BKAG01000007">
    <property type="protein sequence ID" value="GEP42021.1"/>
    <property type="molecule type" value="Genomic_DNA"/>
</dbReference>
<reference evidence="1 2" key="1">
    <citation type="submission" date="2019-07" db="EMBL/GenBank/DDBJ databases">
        <title>Whole genome shotgun sequence of Brevifollis gellanilyticus NBRC 108608.</title>
        <authorList>
            <person name="Hosoyama A."/>
            <person name="Uohara A."/>
            <person name="Ohji S."/>
            <person name="Ichikawa N."/>
        </authorList>
    </citation>
    <scope>NUCLEOTIDE SEQUENCE [LARGE SCALE GENOMIC DNA]</scope>
    <source>
        <strain evidence="1 2">NBRC 108608</strain>
    </source>
</reference>
<keyword evidence="2" id="KW-1185">Reference proteome</keyword>
<organism evidence="1 2">
    <name type="scientific">Brevifollis gellanilyticus</name>
    <dbReference type="NCBI Taxonomy" id="748831"/>
    <lineage>
        <taxon>Bacteria</taxon>
        <taxon>Pseudomonadati</taxon>
        <taxon>Verrucomicrobiota</taxon>
        <taxon>Verrucomicrobiia</taxon>
        <taxon>Verrucomicrobiales</taxon>
        <taxon>Verrucomicrobiaceae</taxon>
    </lineage>
</organism>
<evidence type="ECO:0000313" key="1">
    <source>
        <dbReference type="EMBL" id="GEP42021.1"/>
    </source>
</evidence>
<accession>A0A512M6Q0</accession>
<dbReference type="Proteomes" id="UP000321577">
    <property type="component" value="Unassembled WGS sequence"/>
</dbReference>
<proteinExistence type="predicted"/>
<dbReference type="OrthoDB" id="4166375at2"/>